<gene>
    <name evidence="7" type="primary">glgA</name>
    <name evidence="10" type="ORF">ATC1_131317</name>
</gene>
<comment type="function">
    <text evidence="2 7">Synthesizes alpha-1,4-glucan chains using ADP-glucose.</text>
</comment>
<evidence type="ECO:0000256" key="7">
    <source>
        <dbReference type="HAMAP-Rule" id="MF_00484"/>
    </source>
</evidence>
<dbReference type="PATRIC" id="fig|1678840.3.peg.2772"/>
<evidence type="ECO:0000313" key="10">
    <source>
        <dbReference type="EMBL" id="GAP41332.1"/>
    </source>
</evidence>
<organism evidence="10">
    <name type="scientific">Flexilinea flocculi</name>
    <dbReference type="NCBI Taxonomy" id="1678840"/>
    <lineage>
        <taxon>Bacteria</taxon>
        <taxon>Bacillati</taxon>
        <taxon>Chloroflexota</taxon>
        <taxon>Anaerolineae</taxon>
        <taxon>Anaerolineales</taxon>
        <taxon>Anaerolineaceae</taxon>
        <taxon>Flexilinea</taxon>
    </lineage>
</organism>
<keyword evidence="4 7" id="KW-0328">Glycosyltransferase</keyword>
<dbReference type="AlphaFoldDB" id="A0A0S7BVX6"/>
<dbReference type="EMBL" id="DF968181">
    <property type="protein sequence ID" value="GAP41332.1"/>
    <property type="molecule type" value="Genomic_DNA"/>
</dbReference>
<proteinExistence type="inferred from homology"/>
<evidence type="ECO:0000259" key="8">
    <source>
        <dbReference type="Pfam" id="PF00534"/>
    </source>
</evidence>
<dbReference type="InterPro" id="IPR011835">
    <property type="entry name" value="GS/SS"/>
</dbReference>
<feature type="domain" description="Starch synthase catalytic" evidence="9">
    <location>
        <begin position="6"/>
        <end position="245"/>
    </location>
</feature>
<dbReference type="Pfam" id="PF08323">
    <property type="entry name" value="Glyco_transf_5"/>
    <property type="match status" value="1"/>
</dbReference>
<evidence type="ECO:0000256" key="3">
    <source>
        <dbReference type="ARBA" id="ARBA00010281"/>
    </source>
</evidence>
<dbReference type="STRING" id="1678840.ATC1_131317"/>
<dbReference type="PANTHER" id="PTHR45825:SF11">
    <property type="entry name" value="ALPHA AMYLASE DOMAIN-CONTAINING PROTEIN"/>
    <property type="match status" value="1"/>
</dbReference>
<dbReference type="Gene3D" id="3.40.50.2000">
    <property type="entry name" value="Glycogen Phosphorylase B"/>
    <property type="match status" value="2"/>
</dbReference>
<dbReference type="EC" id="2.4.1.21" evidence="7"/>
<evidence type="ECO:0000256" key="5">
    <source>
        <dbReference type="ARBA" id="ARBA00022679"/>
    </source>
</evidence>
<evidence type="ECO:0000256" key="1">
    <source>
        <dbReference type="ARBA" id="ARBA00001478"/>
    </source>
</evidence>
<dbReference type="GO" id="GO:0005978">
    <property type="term" value="P:glycogen biosynthetic process"/>
    <property type="evidence" value="ECO:0007669"/>
    <property type="project" value="UniProtKB-UniRule"/>
</dbReference>
<dbReference type="RefSeq" id="WP_062282313.1">
    <property type="nucleotide sequence ID" value="NZ_DF968181.1"/>
</dbReference>
<dbReference type="GO" id="GO:0004373">
    <property type="term" value="F:alpha-1,4-glucan glucosyltransferase (UDP-glucose donor) activity"/>
    <property type="evidence" value="ECO:0007669"/>
    <property type="project" value="InterPro"/>
</dbReference>
<evidence type="ECO:0000256" key="4">
    <source>
        <dbReference type="ARBA" id="ARBA00022676"/>
    </source>
</evidence>
<comment type="similarity">
    <text evidence="3 7">Belongs to the glycosyltransferase 1 family. Bacterial/plant glycogen synthase subfamily.</text>
</comment>
<dbReference type="NCBIfam" id="TIGR02095">
    <property type="entry name" value="glgA"/>
    <property type="match status" value="1"/>
</dbReference>
<evidence type="ECO:0000259" key="9">
    <source>
        <dbReference type="Pfam" id="PF08323"/>
    </source>
</evidence>
<reference evidence="10" key="1">
    <citation type="journal article" date="2015" name="Genome Announc.">
        <title>Draft Genome Sequence of Anaerolineae Strain TC1, a Novel Isolate from a Methanogenic Wastewater Treatment System.</title>
        <authorList>
            <person name="Matsuura N."/>
            <person name="Tourlousse D.M."/>
            <person name="Sun L."/>
            <person name="Toyonaga M."/>
            <person name="Kuroda K."/>
            <person name="Ohashi A."/>
            <person name="Cruz R."/>
            <person name="Yamaguchi T."/>
            <person name="Sekiguchi Y."/>
        </authorList>
    </citation>
    <scope>NUCLEOTIDE SEQUENCE [LARGE SCALE GENOMIC DNA]</scope>
    <source>
        <strain evidence="10">TC1</strain>
    </source>
</reference>
<evidence type="ECO:0000313" key="11">
    <source>
        <dbReference type="Proteomes" id="UP000053370"/>
    </source>
</evidence>
<evidence type="ECO:0000256" key="6">
    <source>
        <dbReference type="ARBA" id="ARBA00023056"/>
    </source>
</evidence>
<dbReference type="HAMAP" id="MF_00484">
    <property type="entry name" value="Glycogen_synth"/>
    <property type="match status" value="1"/>
</dbReference>
<comment type="pathway">
    <text evidence="7">Glycan biosynthesis; glycogen biosynthesis.</text>
</comment>
<dbReference type="CDD" id="cd03791">
    <property type="entry name" value="GT5_Glycogen_synthase_DULL1-like"/>
    <property type="match status" value="1"/>
</dbReference>
<dbReference type="InterPro" id="IPR013534">
    <property type="entry name" value="Starch_synth_cat_dom"/>
</dbReference>
<feature type="domain" description="Glycosyl transferase family 1" evidence="8">
    <location>
        <begin position="298"/>
        <end position="453"/>
    </location>
</feature>
<dbReference type="OrthoDB" id="9808590at2"/>
<keyword evidence="5 7" id="KW-0808">Transferase</keyword>
<keyword evidence="6 7" id="KW-0320">Glycogen biosynthesis</keyword>
<dbReference type="PANTHER" id="PTHR45825">
    <property type="entry name" value="GRANULE-BOUND STARCH SYNTHASE 1, CHLOROPLASTIC/AMYLOPLASTIC"/>
    <property type="match status" value="1"/>
</dbReference>
<dbReference type="Proteomes" id="UP000053370">
    <property type="component" value="Unassembled WGS sequence"/>
</dbReference>
<dbReference type="Pfam" id="PF00534">
    <property type="entry name" value="Glycos_transf_1"/>
    <property type="match status" value="1"/>
</dbReference>
<accession>A0A0S7BVX6</accession>
<dbReference type="UniPathway" id="UPA00164"/>
<comment type="catalytic activity">
    <reaction evidence="1 7">
        <text>[(1-&gt;4)-alpha-D-glucosyl](n) + ADP-alpha-D-glucose = [(1-&gt;4)-alpha-D-glucosyl](n+1) + ADP + H(+)</text>
        <dbReference type="Rhea" id="RHEA:18189"/>
        <dbReference type="Rhea" id="RHEA-COMP:9584"/>
        <dbReference type="Rhea" id="RHEA-COMP:9587"/>
        <dbReference type="ChEBI" id="CHEBI:15378"/>
        <dbReference type="ChEBI" id="CHEBI:15444"/>
        <dbReference type="ChEBI" id="CHEBI:57498"/>
        <dbReference type="ChEBI" id="CHEBI:456216"/>
        <dbReference type="EC" id="2.4.1.21"/>
    </reaction>
</comment>
<dbReference type="GO" id="GO:0009011">
    <property type="term" value="F:alpha-1,4-glucan glucosyltransferase (ADP-glucose donor) activity"/>
    <property type="evidence" value="ECO:0007669"/>
    <property type="project" value="UniProtKB-UniRule"/>
</dbReference>
<dbReference type="SUPFAM" id="SSF53756">
    <property type="entry name" value="UDP-Glycosyltransferase/glycogen phosphorylase"/>
    <property type="match status" value="1"/>
</dbReference>
<sequence length="487" mass="55755">MSQKMNVLFVISEAEPLIKVGGLGDVGGTLPLALKNLPESMTDPYVIDIKVVIPYHDQIKRNQWPVEPVVSFKVLSRNGFITANVFRALKTDLPIYLIDGEPIQNTGTYSSDTSIDTKKYAFFSIAALEFCRAIKWKPDLLHAHDWHTAVAIQKLSQIRSYDTFFSQTKSLYTIHNLPYSGGNHPEILYAFDIHQAFDPEIPQYMRNLPMALGLDAADHINTVSKTYAEEIMTDGFGNGYQNYLRSHSGKVSGIINGIMMEQWNPSAEKVLYKNYSVDTLSDRIENKRMLQQELWLPIKDQTVLFVMVGRMTYQKGFDLCVQALRQMRDLDWQIIILGTGEDSIQKTCLSLSNEFPDRVRTELRYDEPLSRRLYAGGDILLMPSRYEPCGIAQMISMLYGCIPVACATGGLKDTIKDPFDYPDEYTGFLFSHPDVSAAEWAMRRSIEYFQDQDNWRQIQVRAMKQDFSWEKSAKKYFDLYKSIQSSK</sequence>
<keyword evidence="11" id="KW-1185">Reference proteome</keyword>
<feature type="binding site" evidence="7">
    <location>
        <position position="19"/>
    </location>
    <ligand>
        <name>ADP-alpha-D-glucose</name>
        <dbReference type="ChEBI" id="CHEBI:57498"/>
    </ligand>
</feature>
<dbReference type="InterPro" id="IPR001296">
    <property type="entry name" value="Glyco_trans_1"/>
</dbReference>
<name>A0A0S7BVX6_9CHLR</name>
<protein>
    <recommendedName>
        <fullName evidence="7">Glycogen synthase</fullName>
        <ecNumber evidence="7">2.4.1.21</ecNumber>
    </recommendedName>
    <alternativeName>
        <fullName evidence="7">Starch [bacterial glycogen] synthase</fullName>
    </alternativeName>
</protein>
<evidence type="ECO:0000256" key="2">
    <source>
        <dbReference type="ARBA" id="ARBA00002764"/>
    </source>
</evidence>